<feature type="chain" id="PRO_5042147310" evidence="1">
    <location>
        <begin position="20"/>
        <end position="146"/>
    </location>
</feature>
<dbReference type="InterPro" id="IPR032710">
    <property type="entry name" value="NTF2-like_dom_sf"/>
</dbReference>
<evidence type="ECO:0000313" key="2">
    <source>
        <dbReference type="EMBL" id="NIR75139.1"/>
    </source>
</evidence>
<gene>
    <name evidence="2" type="ORF">GWO12_08520</name>
</gene>
<keyword evidence="1" id="KW-0732">Signal</keyword>
<dbReference type="SUPFAM" id="SSF54427">
    <property type="entry name" value="NTF2-like"/>
    <property type="match status" value="1"/>
</dbReference>
<organism evidence="2 3">
    <name type="scientific">Candidatus Kutchimonas denitrificans</name>
    <dbReference type="NCBI Taxonomy" id="3056748"/>
    <lineage>
        <taxon>Bacteria</taxon>
        <taxon>Pseudomonadati</taxon>
        <taxon>Gemmatimonadota</taxon>
        <taxon>Gemmatimonadia</taxon>
        <taxon>Candidatus Palauibacterales</taxon>
        <taxon>Candidatus Palauibacteraceae</taxon>
        <taxon>Candidatus Kutchimonas</taxon>
    </lineage>
</organism>
<name>A0AAE4Z8C7_9BACT</name>
<feature type="signal peptide" evidence="1">
    <location>
        <begin position="1"/>
        <end position="19"/>
    </location>
</feature>
<evidence type="ECO:0000256" key="1">
    <source>
        <dbReference type="SAM" id="SignalP"/>
    </source>
</evidence>
<dbReference type="Gene3D" id="3.10.450.50">
    <property type="match status" value="1"/>
</dbReference>
<accession>A0AAE4Z8C7</accession>
<reference evidence="2 3" key="1">
    <citation type="submission" date="2020-01" db="EMBL/GenBank/DDBJ databases">
        <title>Genomes assembled from Gulf of Kutch pelagic sediment metagenomes.</title>
        <authorList>
            <person name="Chandrashekar M."/>
            <person name="Mahajan M.S."/>
            <person name="Dave K.J."/>
            <person name="Vatsa P."/>
            <person name="Nathani N.M."/>
        </authorList>
    </citation>
    <scope>NUCLEOTIDE SEQUENCE [LARGE SCALE GENOMIC DNA]</scope>
    <source>
        <strain evidence="2">KS3-K002</strain>
    </source>
</reference>
<dbReference type="Pfam" id="PF12893">
    <property type="entry name" value="Lumazine_bd_2"/>
    <property type="match status" value="1"/>
</dbReference>
<dbReference type="InterPro" id="IPR039437">
    <property type="entry name" value="FrzH/put_lumazine-bd"/>
</dbReference>
<dbReference type="EMBL" id="JAACAK010000064">
    <property type="protein sequence ID" value="NIR75139.1"/>
    <property type="molecule type" value="Genomic_DNA"/>
</dbReference>
<comment type="caution">
    <text evidence="2">The sequence shown here is derived from an EMBL/GenBank/DDBJ whole genome shotgun (WGS) entry which is preliminary data.</text>
</comment>
<sequence>MRKLLLGAAFLPLIALVAATGIRGDRTSDREEVEAAVENYFAGMMEANPDYLREAFHPDSRLIGVDQDGDVMIIPFERWASSWEGREPRDASSHTNRIVNIDVQGMAASVKTELTWPGVHYVDYLSLLRINGEWQIVNKIWTEERR</sequence>
<evidence type="ECO:0000313" key="3">
    <source>
        <dbReference type="Proteomes" id="UP000702544"/>
    </source>
</evidence>
<protein>
    <submittedName>
        <fullName evidence="2">Nuclear transport factor 2 family protein</fullName>
    </submittedName>
</protein>
<dbReference type="AlphaFoldDB" id="A0AAE4Z8C7"/>
<dbReference type="Proteomes" id="UP000702544">
    <property type="component" value="Unassembled WGS sequence"/>
</dbReference>
<proteinExistence type="predicted"/>